<dbReference type="SUPFAM" id="SSF56112">
    <property type="entry name" value="Protein kinase-like (PK-like)"/>
    <property type="match status" value="1"/>
</dbReference>
<evidence type="ECO:0000313" key="1">
    <source>
        <dbReference type="EMBL" id="KKM70742.1"/>
    </source>
</evidence>
<proteinExistence type="predicted"/>
<dbReference type="AlphaFoldDB" id="A0A0F9MNF7"/>
<name>A0A0F9MNF7_9ZZZZ</name>
<reference evidence="1" key="1">
    <citation type="journal article" date="2015" name="Nature">
        <title>Complex archaea that bridge the gap between prokaryotes and eukaryotes.</title>
        <authorList>
            <person name="Spang A."/>
            <person name="Saw J.H."/>
            <person name="Jorgensen S.L."/>
            <person name="Zaremba-Niedzwiedzka K."/>
            <person name="Martijn J."/>
            <person name="Lind A.E."/>
            <person name="van Eijk R."/>
            <person name="Schleper C."/>
            <person name="Guy L."/>
            <person name="Ettema T.J."/>
        </authorList>
    </citation>
    <scope>NUCLEOTIDE SEQUENCE</scope>
</reference>
<protein>
    <recommendedName>
        <fullName evidence="2">Protein kinase domain-containing protein</fullName>
    </recommendedName>
</protein>
<dbReference type="InterPro" id="IPR011009">
    <property type="entry name" value="Kinase-like_dom_sf"/>
</dbReference>
<organism evidence="1">
    <name type="scientific">marine sediment metagenome</name>
    <dbReference type="NCBI Taxonomy" id="412755"/>
    <lineage>
        <taxon>unclassified sequences</taxon>
        <taxon>metagenomes</taxon>
        <taxon>ecological metagenomes</taxon>
    </lineage>
</organism>
<evidence type="ECO:0008006" key="2">
    <source>
        <dbReference type="Google" id="ProtNLM"/>
    </source>
</evidence>
<dbReference type="Pfam" id="PF06293">
    <property type="entry name" value="Kdo"/>
    <property type="match status" value="1"/>
</dbReference>
<sequence>MLPDIHTNNLFTERVSEPERYDHRVLGFKWAKVLKYNLVKKARLMSKAGRKNGVPRFISPSAFWTLPRIERVLVEKEQKQADYLTRYFVLLAASGTLEKAFWGPLLCSREGLIDDGSNQYPKVERITHYASVIGQLENVTVRPAFFALKQVIAATSGAKYEGTLATTKNIEIHAFRKGETLIHIAWTINGKGYQLNKLYNDDDLNAANIQNRDGIDESAAHFISEPPTFIKWNTHHQLSLRSDLALNAMTSIFAHTTQGNYFPVKEAGWEGILTANDQANAEAMLKQLHPDNLPAATQSSTFRKARNIIWRVPGVDGAEVVAKKPLKVAIQKLLFDRFKPTKARRSWNAAAELSRRDISTARAIAYFEKSGDKSMLENVFICEKVDHDFTIRDIFNAFREGETIYQGVTPEQVYEGLSNFLQELHGRGVFFRDLAGGNILVKKHDNALKFTLIDINRARFYNHPVTMQQRLSDLTRISHKLHWEGREALVSLYLNGMRKSKNFTFTYRLPFYLYDYKVNFKRKYGRK</sequence>
<accession>A0A0F9MNF7</accession>
<feature type="non-terminal residue" evidence="1">
    <location>
        <position position="527"/>
    </location>
</feature>
<dbReference type="EMBL" id="LAZR01009760">
    <property type="protein sequence ID" value="KKM70742.1"/>
    <property type="molecule type" value="Genomic_DNA"/>
</dbReference>
<gene>
    <name evidence="1" type="ORF">LCGC14_1437700</name>
</gene>
<dbReference type="Gene3D" id="1.10.510.10">
    <property type="entry name" value="Transferase(Phosphotransferase) domain 1"/>
    <property type="match status" value="1"/>
</dbReference>
<comment type="caution">
    <text evidence="1">The sequence shown here is derived from an EMBL/GenBank/DDBJ whole genome shotgun (WGS) entry which is preliminary data.</text>
</comment>